<sequence>MIVIGGLYVLRCFLFISLQKSVAHARLSYCHFYFLEILFDVSAAVPVTGTFHRRRAFKGVAGRSRRAHSLTLVRCGHTSNRIWLERFLCIDS</sequence>
<dbReference type="Proteomes" id="UP000051952">
    <property type="component" value="Unassembled WGS sequence"/>
</dbReference>
<dbReference type="VEuPathDB" id="TriTrypDB:BSAL_06215"/>
<feature type="chain" id="PRO_5006622075" description="Membrane-associated protein" evidence="1">
    <location>
        <begin position="26"/>
        <end position="92"/>
    </location>
</feature>
<evidence type="ECO:0000313" key="2">
    <source>
        <dbReference type="EMBL" id="CUG84645.1"/>
    </source>
</evidence>
<evidence type="ECO:0008006" key="4">
    <source>
        <dbReference type="Google" id="ProtNLM"/>
    </source>
</evidence>
<dbReference type="AlphaFoldDB" id="A0A0S4J9B6"/>
<gene>
    <name evidence="2" type="ORF">BSAL_06215</name>
</gene>
<feature type="signal peptide" evidence="1">
    <location>
        <begin position="1"/>
        <end position="25"/>
    </location>
</feature>
<evidence type="ECO:0000313" key="3">
    <source>
        <dbReference type="Proteomes" id="UP000051952"/>
    </source>
</evidence>
<dbReference type="EMBL" id="CYKH01001125">
    <property type="protein sequence ID" value="CUG84645.1"/>
    <property type="molecule type" value="Genomic_DNA"/>
</dbReference>
<name>A0A0S4J9B6_BODSA</name>
<keyword evidence="1" id="KW-0732">Signal</keyword>
<organism evidence="2 3">
    <name type="scientific">Bodo saltans</name>
    <name type="common">Flagellated protozoan</name>
    <dbReference type="NCBI Taxonomy" id="75058"/>
    <lineage>
        <taxon>Eukaryota</taxon>
        <taxon>Discoba</taxon>
        <taxon>Euglenozoa</taxon>
        <taxon>Kinetoplastea</taxon>
        <taxon>Metakinetoplastina</taxon>
        <taxon>Eubodonida</taxon>
        <taxon>Bodonidae</taxon>
        <taxon>Bodo</taxon>
    </lineage>
</organism>
<proteinExistence type="predicted"/>
<protein>
    <recommendedName>
        <fullName evidence="4">Membrane-associated protein</fullName>
    </recommendedName>
</protein>
<keyword evidence="3" id="KW-1185">Reference proteome</keyword>
<accession>A0A0S4J9B6</accession>
<evidence type="ECO:0000256" key="1">
    <source>
        <dbReference type="SAM" id="SignalP"/>
    </source>
</evidence>
<reference evidence="3" key="1">
    <citation type="submission" date="2015-09" db="EMBL/GenBank/DDBJ databases">
        <authorList>
            <consortium name="Pathogen Informatics"/>
        </authorList>
    </citation>
    <scope>NUCLEOTIDE SEQUENCE [LARGE SCALE GENOMIC DNA]</scope>
    <source>
        <strain evidence="3">Lake Konstanz</strain>
    </source>
</reference>